<reference evidence="1 2" key="1">
    <citation type="submission" date="2023-10" db="EMBL/GenBank/DDBJ databases">
        <title>Noviherbaspirillum sp. CPCC 100848 genome assembly.</title>
        <authorList>
            <person name="Li X.Y."/>
            <person name="Fang X.M."/>
        </authorList>
    </citation>
    <scope>NUCLEOTIDE SEQUENCE [LARGE SCALE GENOMIC DNA]</scope>
    <source>
        <strain evidence="1 2">CPCC 100848</strain>
    </source>
</reference>
<dbReference type="EMBL" id="JAWIIV010000031">
    <property type="protein sequence ID" value="MEC4722536.1"/>
    <property type="molecule type" value="Genomic_DNA"/>
</dbReference>
<dbReference type="Pfam" id="PF11227">
    <property type="entry name" value="DUF3025"/>
    <property type="match status" value="1"/>
</dbReference>
<dbReference type="RefSeq" id="WP_326509207.1">
    <property type="nucleotide sequence ID" value="NZ_JAWIIV010000031.1"/>
</dbReference>
<proteinExistence type="predicted"/>
<evidence type="ECO:0000313" key="1">
    <source>
        <dbReference type="EMBL" id="MEC4722536.1"/>
    </source>
</evidence>
<sequence length="269" mass="30457">MNSSVFAAIDWDAPWLVPLRDLGMSITRTGGDWRNEFNRLAAKQGLSNHRGMPVRFVPQADLPAETPYESFISQTGGVPTRDNLHDFFNALIWLSFPKIKQQLNSLQAEELAKNPGVLPQRGVARDVATIFDENAAIFVTSDSGLINALREHQWHDLFIARRLQFETACEVRLFGHALIEKLVNPFKAITAHAWPLIADSQYFSWDEEKKRQWLESAVSPVLKSGITMRAYTPLPVLGVPGWHDRQDSDFYNDVSVFRPKRQQKQAGAS</sequence>
<comment type="caution">
    <text evidence="1">The sequence shown here is derived from an EMBL/GenBank/DDBJ whole genome shotgun (WGS) entry which is preliminary data.</text>
</comment>
<dbReference type="Proteomes" id="UP001352263">
    <property type="component" value="Unassembled WGS sequence"/>
</dbReference>
<protein>
    <submittedName>
        <fullName evidence="1">DUF3025 domain-containing protein</fullName>
    </submittedName>
</protein>
<organism evidence="1 2">
    <name type="scientific">Noviherbaspirillum album</name>
    <dbReference type="NCBI Taxonomy" id="3080276"/>
    <lineage>
        <taxon>Bacteria</taxon>
        <taxon>Pseudomonadati</taxon>
        <taxon>Pseudomonadota</taxon>
        <taxon>Betaproteobacteria</taxon>
        <taxon>Burkholderiales</taxon>
        <taxon>Oxalobacteraceae</taxon>
        <taxon>Noviherbaspirillum</taxon>
    </lineage>
</organism>
<gene>
    <name evidence="1" type="ORF">RY831_25550</name>
</gene>
<dbReference type="InterPro" id="IPR021390">
    <property type="entry name" value="DUF3025"/>
</dbReference>
<evidence type="ECO:0000313" key="2">
    <source>
        <dbReference type="Proteomes" id="UP001352263"/>
    </source>
</evidence>
<keyword evidence="2" id="KW-1185">Reference proteome</keyword>
<accession>A0ABU6JFU1</accession>
<name>A0ABU6JFU1_9BURK</name>